<evidence type="ECO:0000256" key="2">
    <source>
        <dbReference type="PROSITE-ProRule" id="PRU00169"/>
    </source>
</evidence>
<dbReference type="Gene3D" id="3.40.50.2300">
    <property type="match status" value="1"/>
</dbReference>
<evidence type="ECO:0000256" key="1">
    <source>
        <dbReference type="ARBA" id="ARBA00022553"/>
    </source>
</evidence>
<dbReference type="PROSITE" id="PS50110">
    <property type="entry name" value="RESPONSE_REGULATORY"/>
    <property type="match status" value="1"/>
</dbReference>
<dbReference type="SUPFAM" id="SSF52172">
    <property type="entry name" value="CheY-like"/>
    <property type="match status" value="1"/>
</dbReference>
<proteinExistence type="predicted"/>
<dbReference type="GO" id="GO:0000160">
    <property type="term" value="P:phosphorelay signal transduction system"/>
    <property type="evidence" value="ECO:0007669"/>
    <property type="project" value="InterPro"/>
</dbReference>
<dbReference type="STRING" id="1802363.A2682_00270"/>
<dbReference type="InterPro" id="IPR001789">
    <property type="entry name" value="Sig_transdc_resp-reg_receiver"/>
</dbReference>
<evidence type="ECO:0000313" key="4">
    <source>
        <dbReference type="EMBL" id="OHA49450.1"/>
    </source>
</evidence>
<feature type="domain" description="Response regulatory" evidence="3">
    <location>
        <begin position="11"/>
        <end position="127"/>
    </location>
</feature>
<gene>
    <name evidence="4" type="ORF">A2682_00270</name>
</gene>
<feature type="modified residue" description="4-aspartylphosphate" evidence="2">
    <location>
        <position position="60"/>
    </location>
</feature>
<dbReference type="InterPro" id="IPR050595">
    <property type="entry name" value="Bact_response_regulator"/>
</dbReference>
<dbReference type="Proteomes" id="UP000178690">
    <property type="component" value="Unassembled WGS sequence"/>
</dbReference>
<dbReference type="EMBL" id="MHST01000009">
    <property type="protein sequence ID" value="OHA49450.1"/>
    <property type="molecule type" value="Genomic_DNA"/>
</dbReference>
<dbReference type="PANTHER" id="PTHR44591">
    <property type="entry name" value="STRESS RESPONSE REGULATOR PROTEIN 1"/>
    <property type="match status" value="1"/>
</dbReference>
<dbReference type="PANTHER" id="PTHR44591:SF3">
    <property type="entry name" value="RESPONSE REGULATORY DOMAIN-CONTAINING PROTEIN"/>
    <property type="match status" value="1"/>
</dbReference>
<protein>
    <recommendedName>
        <fullName evidence="3">Response regulatory domain-containing protein</fullName>
    </recommendedName>
</protein>
<sequence length="136" mass="14941">MRHRSSKNREKILIIEDDPSLQAALVEALSASGFLTHKASDGPEGIEVARKEGPALILLDLLLPGQSGFEVLRLLKRDEQLKRIPVIVLTNLGSPEDVDRALALGATTFLVKANYEIQDVIEKIRRVLADPTPRVA</sequence>
<dbReference type="SMART" id="SM00448">
    <property type="entry name" value="REC"/>
    <property type="match status" value="1"/>
</dbReference>
<dbReference type="InterPro" id="IPR011006">
    <property type="entry name" value="CheY-like_superfamily"/>
</dbReference>
<dbReference type="AlphaFoldDB" id="A0A1G2PM97"/>
<reference evidence="4 5" key="1">
    <citation type="journal article" date="2016" name="Nat. Commun.">
        <title>Thousands of microbial genomes shed light on interconnected biogeochemical processes in an aquifer system.</title>
        <authorList>
            <person name="Anantharaman K."/>
            <person name="Brown C.T."/>
            <person name="Hug L.A."/>
            <person name="Sharon I."/>
            <person name="Castelle C.J."/>
            <person name="Probst A.J."/>
            <person name="Thomas B.C."/>
            <person name="Singh A."/>
            <person name="Wilkins M.J."/>
            <person name="Karaoz U."/>
            <person name="Brodie E.L."/>
            <person name="Williams K.H."/>
            <person name="Hubbard S.S."/>
            <person name="Banfield J.F."/>
        </authorList>
    </citation>
    <scope>NUCLEOTIDE SEQUENCE [LARGE SCALE GENOMIC DNA]</scope>
    <source>
        <strain evidence="5">RIFCSPHIGHO2_01_FULL_58_15</strain>
    </source>
</reference>
<organism evidence="4 5">
    <name type="scientific">Terrybacteria sp. (strain RIFCSPHIGHO2_01_FULL_58_15)</name>
    <dbReference type="NCBI Taxonomy" id="1802363"/>
    <lineage>
        <taxon>Bacteria</taxon>
        <taxon>Candidatus Terryibacteriota</taxon>
    </lineage>
</organism>
<name>A0A1G2PM97_TERXR</name>
<evidence type="ECO:0000259" key="3">
    <source>
        <dbReference type="PROSITE" id="PS50110"/>
    </source>
</evidence>
<comment type="caution">
    <text evidence="4">The sequence shown here is derived from an EMBL/GenBank/DDBJ whole genome shotgun (WGS) entry which is preliminary data.</text>
</comment>
<accession>A0A1G2PM97</accession>
<evidence type="ECO:0000313" key="5">
    <source>
        <dbReference type="Proteomes" id="UP000178690"/>
    </source>
</evidence>
<keyword evidence="1 2" id="KW-0597">Phosphoprotein</keyword>
<dbReference type="Pfam" id="PF00072">
    <property type="entry name" value="Response_reg"/>
    <property type="match status" value="1"/>
</dbReference>